<feature type="active site" evidence="5">
    <location>
        <position position="64"/>
    </location>
</feature>
<keyword evidence="9" id="KW-1185">Reference proteome</keyword>
<comment type="catalytic activity">
    <reaction evidence="4 5">
        <text>an acyl phosphate + H2O = a carboxylate + phosphate + H(+)</text>
        <dbReference type="Rhea" id="RHEA:14965"/>
        <dbReference type="ChEBI" id="CHEBI:15377"/>
        <dbReference type="ChEBI" id="CHEBI:15378"/>
        <dbReference type="ChEBI" id="CHEBI:29067"/>
        <dbReference type="ChEBI" id="CHEBI:43474"/>
        <dbReference type="ChEBI" id="CHEBI:59918"/>
        <dbReference type="EC" id="3.6.1.7"/>
    </reaction>
</comment>
<dbReference type="EMBL" id="LT840184">
    <property type="protein sequence ID" value="SMF84097.1"/>
    <property type="molecule type" value="Genomic_DNA"/>
</dbReference>
<feature type="domain" description="Acylphosphatase-like" evidence="7">
    <location>
        <begin position="31"/>
        <end position="117"/>
    </location>
</feature>
<dbReference type="InterPro" id="IPR001792">
    <property type="entry name" value="Acylphosphatase-like_dom"/>
</dbReference>
<evidence type="ECO:0000256" key="1">
    <source>
        <dbReference type="ARBA" id="ARBA00005614"/>
    </source>
</evidence>
<evidence type="ECO:0000259" key="7">
    <source>
        <dbReference type="PROSITE" id="PS51160"/>
    </source>
</evidence>
<evidence type="ECO:0000256" key="3">
    <source>
        <dbReference type="ARBA" id="ARBA00015991"/>
    </source>
</evidence>
<reference evidence="8 9" key="1">
    <citation type="submission" date="2017-04" db="EMBL/GenBank/DDBJ databases">
        <authorList>
            <person name="Afonso C.L."/>
            <person name="Miller P.J."/>
            <person name="Scott M.A."/>
            <person name="Spackman E."/>
            <person name="Goraichik I."/>
            <person name="Dimitrov K.M."/>
            <person name="Suarez D.L."/>
            <person name="Swayne D.E."/>
        </authorList>
    </citation>
    <scope>NUCLEOTIDE SEQUENCE [LARGE SCALE GENOMIC DNA]</scope>
    <source>
        <strain evidence="8 9">N3/975</strain>
    </source>
</reference>
<protein>
    <recommendedName>
        <fullName evidence="3 5">acylphosphatase</fullName>
        <ecNumber evidence="2 5">3.6.1.7</ecNumber>
    </recommendedName>
</protein>
<sequence length="117" mass="13688">MSVFKKLRNEYVIWHANRVKFPKFTPSIIVRKKVAFSGRVQKVGFRLEIYCIARRMKLTGWVRNLKDGSVEAELQGEESHIDFLINCMRSLKRASVKKMTIIDLPIREGEESFTIVE</sequence>
<dbReference type="Gene3D" id="3.30.70.100">
    <property type="match status" value="1"/>
</dbReference>
<organism evidence="8 9">
    <name type="scientific">Paenibacillus uliginis N3/975</name>
    <dbReference type="NCBI Taxonomy" id="1313296"/>
    <lineage>
        <taxon>Bacteria</taxon>
        <taxon>Bacillati</taxon>
        <taxon>Bacillota</taxon>
        <taxon>Bacilli</taxon>
        <taxon>Bacillales</taxon>
        <taxon>Paenibacillaceae</taxon>
        <taxon>Paenibacillus</taxon>
    </lineage>
</organism>
<dbReference type="STRING" id="1313296.SAMN05661091_2525"/>
<evidence type="ECO:0000256" key="4">
    <source>
        <dbReference type="ARBA" id="ARBA00047645"/>
    </source>
</evidence>
<dbReference type="PANTHER" id="PTHR47268:SF4">
    <property type="entry name" value="ACYLPHOSPHATASE"/>
    <property type="match status" value="1"/>
</dbReference>
<dbReference type="InterPro" id="IPR036046">
    <property type="entry name" value="Acylphosphatase-like_dom_sf"/>
</dbReference>
<dbReference type="PROSITE" id="PS51160">
    <property type="entry name" value="ACYLPHOSPHATASE_3"/>
    <property type="match status" value="1"/>
</dbReference>
<dbReference type="PANTHER" id="PTHR47268">
    <property type="entry name" value="ACYLPHOSPHATASE"/>
    <property type="match status" value="1"/>
</dbReference>
<keyword evidence="5" id="KW-0378">Hydrolase</keyword>
<evidence type="ECO:0000313" key="9">
    <source>
        <dbReference type="Proteomes" id="UP000192940"/>
    </source>
</evidence>
<evidence type="ECO:0000313" key="8">
    <source>
        <dbReference type="EMBL" id="SMF84097.1"/>
    </source>
</evidence>
<comment type="similarity">
    <text evidence="1 6">Belongs to the acylphosphatase family.</text>
</comment>
<dbReference type="InterPro" id="IPR020456">
    <property type="entry name" value="Acylphosphatase"/>
</dbReference>
<dbReference type="EC" id="3.6.1.7" evidence="2 5"/>
<dbReference type="PROSITE" id="PS00151">
    <property type="entry name" value="ACYLPHOSPHATASE_2"/>
    <property type="match status" value="1"/>
</dbReference>
<dbReference type="Proteomes" id="UP000192940">
    <property type="component" value="Chromosome I"/>
</dbReference>
<gene>
    <name evidence="8" type="ORF">SAMN05661091_2525</name>
</gene>
<proteinExistence type="inferred from homology"/>
<dbReference type="RefSeq" id="WP_208919472.1">
    <property type="nucleotide sequence ID" value="NZ_LT840184.1"/>
</dbReference>
<dbReference type="GO" id="GO:0003998">
    <property type="term" value="F:acylphosphatase activity"/>
    <property type="evidence" value="ECO:0007669"/>
    <property type="project" value="UniProtKB-EC"/>
</dbReference>
<feature type="active site" evidence="5">
    <location>
        <position position="46"/>
    </location>
</feature>
<evidence type="ECO:0000256" key="5">
    <source>
        <dbReference type="PROSITE-ProRule" id="PRU00520"/>
    </source>
</evidence>
<evidence type="ECO:0000256" key="2">
    <source>
        <dbReference type="ARBA" id="ARBA00012150"/>
    </source>
</evidence>
<evidence type="ECO:0000256" key="6">
    <source>
        <dbReference type="RuleBase" id="RU004168"/>
    </source>
</evidence>
<dbReference type="InterPro" id="IPR017968">
    <property type="entry name" value="Acylphosphatase_CS"/>
</dbReference>
<dbReference type="SUPFAM" id="SSF54975">
    <property type="entry name" value="Acylphosphatase/BLUF domain-like"/>
    <property type="match status" value="1"/>
</dbReference>
<name>A0A1X7HE41_9BACL</name>
<dbReference type="Pfam" id="PF00708">
    <property type="entry name" value="Acylphosphatase"/>
    <property type="match status" value="1"/>
</dbReference>
<accession>A0A1X7HE41</accession>
<dbReference type="AlphaFoldDB" id="A0A1X7HE41"/>